<reference evidence="1 2" key="1">
    <citation type="journal article" date="2019" name="Nat. Ecol. Evol.">
        <title>Megaphylogeny resolves global patterns of mushroom evolution.</title>
        <authorList>
            <person name="Varga T."/>
            <person name="Krizsan K."/>
            <person name="Foldi C."/>
            <person name="Dima B."/>
            <person name="Sanchez-Garcia M."/>
            <person name="Sanchez-Ramirez S."/>
            <person name="Szollosi G.J."/>
            <person name="Szarkandi J.G."/>
            <person name="Papp V."/>
            <person name="Albert L."/>
            <person name="Andreopoulos W."/>
            <person name="Angelini C."/>
            <person name="Antonin V."/>
            <person name="Barry K.W."/>
            <person name="Bougher N.L."/>
            <person name="Buchanan P."/>
            <person name="Buyck B."/>
            <person name="Bense V."/>
            <person name="Catcheside P."/>
            <person name="Chovatia M."/>
            <person name="Cooper J."/>
            <person name="Damon W."/>
            <person name="Desjardin D."/>
            <person name="Finy P."/>
            <person name="Geml J."/>
            <person name="Haridas S."/>
            <person name="Hughes K."/>
            <person name="Justo A."/>
            <person name="Karasinski D."/>
            <person name="Kautmanova I."/>
            <person name="Kiss B."/>
            <person name="Kocsube S."/>
            <person name="Kotiranta H."/>
            <person name="LaButti K.M."/>
            <person name="Lechner B.E."/>
            <person name="Liimatainen K."/>
            <person name="Lipzen A."/>
            <person name="Lukacs Z."/>
            <person name="Mihaltcheva S."/>
            <person name="Morgado L.N."/>
            <person name="Niskanen T."/>
            <person name="Noordeloos M.E."/>
            <person name="Ohm R.A."/>
            <person name="Ortiz-Santana B."/>
            <person name="Ovrebo C."/>
            <person name="Racz N."/>
            <person name="Riley R."/>
            <person name="Savchenko A."/>
            <person name="Shiryaev A."/>
            <person name="Soop K."/>
            <person name="Spirin V."/>
            <person name="Szebenyi C."/>
            <person name="Tomsovsky M."/>
            <person name="Tulloss R.E."/>
            <person name="Uehling J."/>
            <person name="Grigoriev I.V."/>
            <person name="Vagvolgyi C."/>
            <person name="Papp T."/>
            <person name="Martin F.M."/>
            <person name="Miettinen O."/>
            <person name="Hibbett D.S."/>
            <person name="Nagy L.G."/>
        </authorList>
    </citation>
    <scope>NUCLEOTIDE SEQUENCE [LARGE SCALE GENOMIC DNA]</scope>
    <source>
        <strain evidence="1 2">CBS 962.96</strain>
    </source>
</reference>
<dbReference type="AlphaFoldDB" id="A0A4S8LPI3"/>
<accession>A0A4S8LPI3</accession>
<organism evidence="1 2">
    <name type="scientific">Dendrothele bispora (strain CBS 962.96)</name>
    <dbReference type="NCBI Taxonomy" id="1314807"/>
    <lineage>
        <taxon>Eukaryota</taxon>
        <taxon>Fungi</taxon>
        <taxon>Dikarya</taxon>
        <taxon>Basidiomycota</taxon>
        <taxon>Agaricomycotina</taxon>
        <taxon>Agaricomycetes</taxon>
        <taxon>Agaricomycetidae</taxon>
        <taxon>Agaricales</taxon>
        <taxon>Agaricales incertae sedis</taxon>
        <taxon>Dendrothele</taxon>
    </lineage>
</organism>
<evidence type="ECO:0000313" key="2">
    <source>
        <dbReference type="Proteomes" id="UP000297245"/>
    </source>
</evidence>
<dbReference type="Proteomes" id="UP000297245">
    <property type="component" value="Unassembled WGS sequence"/>
</dbReference>
<sequence length="463" mass="53260">MTTSATPAVNLSDLPDEMLHKIILDLHGDFRSRFLQVETAQGRRYLGESSLVWDVASTSLVNHRLRRISLPILFKRIEFMFSLRGKVDIEPEASSLSRALKCNKHLLSLIRHVIIYYESARPNRELHLNGSFRRITGKDPETSFIIDILSFCTCLERLELPDNIDFCGGDHRTIIASLNKHPSNKIRLVYAPIYQKAIKKVQQEVLDDFRSLSLSRVACNLWDDASCSDQDIKVWIAQGLNIEEIWRSSSQEHWMENTYPGLTRVHCWNDRNHMRFDDGFLMRHPSLRRMSFTGCTTGPWTATFATKMYPYSYKITPLTPLTREPRSYTVTKIDGEWFYENFKVIFQDDIPCGDTDTVEAMIRTLGKALVQSRRIVGVDFAAPVGEFLSSDELLGIIVRNLNTAETLDLGTLISRILDRENSQIVQPTPIPGFELFCERLKRNMPQLKDVLAIDRWGFPIRSL</sequence>
<keyword evidence="2" id="KW-1185">Reference proteome</keyword>
<name>A0A4S8LPI3_DENBC</name>
<dbReference type="EMBL" id="ML179310">
    <property type="protein sequence ID" value="THU91289.1"/>
    <property type="molecule type" value="Genomic_DNA"/>
</dbReference>
<protein>
    <submittedName>
        <fullName evidence="1">Uncharacterized protein</fullName>
    </submittedName>
</protein>
<gene>
    <name evidence="1" type="ORF">K435DRAFT_968260</name>
</gene>
<evidence type="ECO:0000313" key="1">
    <source>
        <dbReference type="EMBL" id="THU91289.1"/>
    </source>
</evidence>
<dbReference type="OrthoDB" id="2894845at2759"/>
<proteinExistence type="predicted"/>